<feature type="transmembrane region" description="Helical" evidence="8">
    <location>
        <begin position="6"/>
        <end position="23"/>
    </location>
</feature>
<sequence>MPEYTALAVLSVILVVLLECQVLRTGVFRTKQYWCAMAIVAFFQALVDGWLTKLSAPIVMYDPQQHLGVRFPWDIPVEDYLFGFSMVTLAILLWVRSGRT</sequence>
<keyword evidence="5 8" id="KW-1133">Transmembrane helix</keyword>
<dbReference type="Proteomes" id="UP000431092">
    <property type="component" value="Unassembled WGS sequence"/>
</dbReference>
<evidence type="ECO:0000313" key="11">
    <source>
        <dbReference type="Proteomes" id="UP000431092"/>
    </source>
</evidence>
<evidence type="ECO:0000259" key="9">
    <source>
        <dbReference type="Pfam" id="PF18916"/>
    </source>
</evidence>
<gene>
    <name evidence="10" type="ORF">GGG17_04230</name>
</gene>
<dbReference type="GO" id="GO:0016117">
    <property type="term" value="P:carotenoid biosynthetic process"/>
    <property type="evidence" value="ECO:0007669"/>
    <property type="project" value="UniProtKB-KW"/>
</dbReference>
<feature type="transmembrane region" description="Helical" evidence="8">
    <location>
        <begin position="35"/>
        <end position="60"/>
    </location>
</feature>
<feature type="domain" description="Lycopene cyclase" evidence="9">
    <location>
        <begin position="4"/>
        <end position="93"/>
    </location>
</feature>
<dbReference type="AlphaFoldDB" id="A0A6I3IBE9"/>
<protein>
    <submittedName>
        <fullName evidence="10">Lycopene cyclase domain-containing protein</fullName>
    </submittedName>
</protein>
<organism evidence="10 11">
    <name type="scientific">Arsenicicoccus cauae</name>
    <dbReference type="NCBI Taxonomy" id="2663847"/>
    <lineage>
        <taxon>Bacteria</taxon>
        <taxon>Bacillati</taxon>
        <taxon>Actinomycetota</taxon>
        <taxon>Actinomycetes</taxon>
        <taxon>Micrococcales</taxon>
        <taxon>Intrasporangiaceae</taxon>
        <taxon>Arsenicicoccus</taxon>
    </lineage>
</organism>
<dbReference type="RefSeq" id="WP_050347193.1">
    <property type="nucleotide sequence ID" value="NZ_CP171001.1"/>
</dbReference>
<comment type="caution">
    <text evidence="10">The sequence shown here is derived from an EMBL/GenBank/DDBJ whole genome shotgun (WGS) entry which is preliminary data.</text>
</comment>
<accession>A0A6I3IBE9</accession>
<keyword evidence="11" id="KW-1185">Reference proteome</keyword>
<comment type="pathway">
    <text evidence="2">Carotenoid biosynthesis.</text>
</comment>
<dbReference type="GO" id="GO:0045436">
    <property type="term" value="F:lycopene beta cyclase activity"/>
    <property type="evidence" value="ECO:0007669"/>
    <property type="project" value="UniProtKB-ARBA"/>
</dbReference>
<evidence type="ECO:0000256" key="6">
    <source>
        <dbReference type="ARBA" id="ARBA00023136"/>
    </source>
</evidence>
<keyword evidence="6 8" id="KW-0472">Membrane</keyword>
<dbReference type="GO" id="GO:0016872">
    <property type="term" value="F:intramolecular lyase activity"/>
    <property type="evidence" value="ECO:0007669"/>
    <property type="project" value="InterPro"/>
</dbReference>
<evidence type="ECO:0000256" key="3">
    <source>
        <dbReference type="ARBA" id="ARBA00022692"/>
    </source>
</evidence>
<evidence type="ECO:0000313" key="10">
    <source>
        <dbReference type="EMBL" id="MTB71192.1"/>
    </source>
</evidence>
<keyword evidence="3 8" id="KW-0812">Transmembrane</keyword>
<keyword evidence="4" id="KW-0125">Carotenoid biosynthesis</keyword>
<name>A0A6I3IBE9_9MICO</name>
<dbReference type="GO" id="GO:0016020">
    <property type="term" value="C:membrane"/>
    <property type="evidence" value="ECO:0007669"/>
    <property type="project" value="UniProtKB-SubCell"/>
</dbReference>
<evidence type="ECO:0000256" key="2">
    <source>
        <dbReference type="ARBA" id="ARBA00004829"/>
    </source>
</evidence>
<feature type="transmembrane region" description="Helical" evidence="8">
    <location>
        <begin position="80"/>
        <end position="97"/>
    </location>
</feature>
<dbReference type="InterPro" id="IPR017825">
    <property type="entry name" value="Lycopene_cyclase_dom"/>
</dbReference>
<dbReference type="EMBL" id="WLVL01000017">
    <property type="protein sequence ID" value="MTB71192.1"/>
    <property type="molecule type" value="Genomic_DNA"/>
</dbReference>
<proteinExistence type="predicted"/>
<reference evidence="10 11" key="1">
    <citation type="submission" date="2019-11" db="EMBL/GenBank/DDBJ databases">
        <title>Whole genome sequencing identifies a novel species of the genus Arsenicicoccus isolated from human blood.</title>
        <authorList>
            <person name="Jeong J.H."/>
            <person name="Kweon O.J."/>
            <person name="Kim H.R."/>
            <person name="Kim T.-H."/>
            <person name="Ha S.-M."/>
            <person name="Lee M.-K."/>
        </authorList>
    </citation>
    <scope>NUCLEOTIDE SEQUENCE [LARGE SCALE GENOMIC DNA]</scope>
    <source>
        <strain evidence="10 11">MKL-02</strain>
    </source>
</reference>
<dbReference type="Pfam" id="PF18916">
    <property type="entry name" value="Lycopene_cyc"/>
    <property type="match status" value="1"/>
</dbReference>
<comment type="subcellular location">
    <subcellularLocation>
        <location evidence="1">Membrane</location>
        <topology evidence="1">Multi-pass membrane protein</topology>
    </subcellularLocation>
</comment>
<evidence type="ECO:0000256" key="8">
    <source>
        <dbReference type="SAM" id="Phobius"/>
    </source>
</evidence>
<evidence type="ECO:0000256" key="5">
    <source>
        <dbReference type="ARBA" id="ARBA00022989"/>
    </source>
</evidence>
<keyword evidence="7" id="KW-0413">Isomerase</keyword>
<evidence type="ECO:0000256" key="1">
    <source>
        <dbReference type="ARBA" id="ARBA00004141"/>
    </source>
</evidence>
<dbReference type="NCBIfam" id="TIGR03462">
    <property type="entry name" value="CarR_dom_SF"/>
    <property type="match status" value="1"/>
</dbReference>
<evidence type="ECO:0000256" key="7">
    <source>
        <dbReference type="ARBA" id="ARBA00023235"/>
    </source>
</evidence>
<evidence type="ECO:0000256" key="4">
    <source>
        <dbReference type="ARBA" id="ARBA00022746"/>
    </source>
</evidence>